<name>A0A6J4J4X0_9ACTN</name>
<keyword evidence="2" id="KW-0808">Transferase</keyword>
<organism evidence="2">
    <name type="scientific">uncultured Acidimicrobiales bacterium</name>
    <dbReference type="NCBI Taxonomy" id="310071"/>
    <lineage>
        <taxon>Bacteria</taxon>
        <taxon>Bacillati</taxon>
        <taxon>Actinomycetota</taxon>
        <taxon>Acidimicrobiia</taxon>
        <taxon>Acidimicrobiales</taxon>
        <taxon>environmental samples</taxon>
    </lineage>
</organism>
<feature type="non-terminal residue" evidence="2">
    <location>
        <position position="175"/>
    </location>
</feature>
<reference evidence="2" key="1">
    <citation type="submission" date="2020-02" db="EMBL/GenBank/DDBJ databases">
        <authorList>
            <person name="Meier V. D."/>
        </authorList>
    </citation>
    <scope>NUCLEOTIDE SEQUENCE</scope>
    <source>
        <strain evidence="2">AVDCRST_MAG10</strain>
    </source>
</reference>
<feature type="compositionally biased region" description="Basic residues" evidence="1">
    <location>
        <begin position="67"/>
        <end position="82"/>
    </location>
</feature>
<evidence type="ECO:0000256" key="1">
    <source>
        <dbReference type="SAM" id="MobiDB-lite"/>
    </source>
</evidence>
<sequence length="175" mass="17953">GRAFRGADGVADRPSVGGKDHPGSRPGEAAAGRRAPGGGARRRRGAHPPDQGAGLLPRGPGGERAPHRLRRPSAGPQRRRGGRLGDLPVPGGAGRSPRAARRPVLRGPRGHARRGVRPARRQGALRQAAGRGADRAHRGRRPLRATAAARGGHSHPGPDPGRISGDAMAGPALLL</sequence>
<dbReference type="AlphaFoldDB" id="A0A6J4J4X0"/>
<feature type="region of interest" description="Disordered" evidence="1">
    <location>
        <begin position="1"/>
        <end position="175"/>
    </location>
</feature>
<proteinExistence type="predicted"/>
<feature type="non-terminal residue" evidence="2">
    <location>
        <position position="1"/>
    </location>
</feature>
<dbReference type="GO" id="GO:0004020">
    <property type="term" value="F:adenylylsulfate kinase activity"/>
    <property type="evidence" value="ECO:0007669"/>
    <property type="project" value="UniProtKB-EC"/>
</dbReference>
<feature type="compositionally biased region" description="Low complexity" evidence="1">
    <location>
        <begin position="121"/>
        <end position="131"/>
    </location>
</feature>
<dbReference type="EC" id="2.7.1.25" evidence="2"/>
<gene>
    <name evidence="2" type="ORF">AVDCRST_MAG10-3247</name>
</gene>
<evidence type="ECO:0000313" key="2">
    <source>
        <dbReference type="EMBL" id="CAA9270489.1"/>
    </source>
</evidence>
<keyword evidence="2" id="KW-0418">Kinase</keyword>
<feature type="compositionally biased region" description="Low complexity" evidence="1">
    <location>
        <begin position="24"/>
        <end position="34"/>
    </location>
</feature>
<accession>A0A6J4J4X0</accession>
<dbReference type="EMBL" id="CADCTB010000199">
    <property type="protein sequence ID" value="CAA9270489.1"/>
    <property type="molecule type" value="Genomic_DNA"/>
</dbReference>
<protein>
    <submittedName>
        <fullName evidence="2">Adenylylsulfate kinase</fullName>
        <ecNumber evidence="2">2.7.1.25</ecNumber>
    </submittedName>
</protein>
<feature type="compositionally biased region" description="Basic residues" evidence="1">
    <location>
        <begin position="98"/>
        <end position="120"/>
    </location>
</feature>